<dbReference type="RefSeq" id="WP_008198080.1">
    <property type="nucleotide sequence ID" value="NZ_CM001023.1"/>
</dbReference>
<evidence type="ECO:0000256" key="4">
    <source>
        <dbReference type="SAM" id="Coils"/>
    </source>
</evidence>
<feature type="coiled-coil region" evidence="4">
    <location>
        <begin position="4"/>
        <end position="42"/>
    </location>
</feature>
<dbReference type="PROSITE" id="PS50109">
    <property type="entry name" value="HIS_KIN"/>
    <property type="match status" value="1"/>
</dbReference>
<dbReference type="Proteomes" id="UP000003919">
    <property type="component" value="Chromosome"/>
</dbReference>
<organism evidence="6 7">
    <name type="scientific">Algoriphagus machipongonensis</name>
    <dbReference type="NCBI Taxonomy" id="388413"/>
    <lineage>
        <taxon>Bacteria</taxon>
        <taxon>Pseudomonadati</taxon>
        <taxon>Bacteroidota</taxon>
        <taxon>Cytophagia</taxon>
        <taxon>Cytophagales</taxon>
        <taxon>Cyclobacteriaceae</taxon>
        <taxon>Algoriphagus</taxon>
    </lineage>
</organism>
<evidence type="ECO:0000256" key="1">
    <source>
        <dbReference type="ARBA" id="ARBA00000085"/>
    </source>
</evidence>
<dbReference type="EMBL" id="CM001023">
    <property type="protein sequence ID" value="EAZ82016.1"/>
    <property type="molecule type" value="Genomic_DNA"/>
</dbReference>
<dbReference type="EMBL" id="AAXU02000001">
    <property type="protein sequence ID" value="EAZ82016.1"/>
    <property type="molecule type" value="Genomic_DNA"/>
</dbReference>
<proteinExistence type="predicted"/>
<evidence type="ECO:0000256" key="2">
    <source>
        <dbReference type="ARBA" id="ARBA00012438"/>
    </source>
</evidence>
<evidence type="ECO:0000313" key="6">
    <source>
        <dbReference type="EMBL" id="EAZ82016.1"/>
    </source>
</evidence>
<dbReference type="STRING" id="388413.ALPR1_02205"/>
<dbReference type="InterPro" id="IPR003594">
    <property type="entry name" value="HATPase_dom"/>
</dbReference>
<keyword evidence="6" id="KW-0418">Kinase</keyword>
<accession>A3HV44</accession>
<feature type="domain" description="Histidine kinase" evidence="5">
    <location>
        <begin position="1380"/>
        <end position="1636"/>
    </location>
</feature>
<dbReference type="eggNOG" id="COG4191">
    <property type="taxonomic scope" value="Bacteria"/>
</dbReference>
<dbReference type="SMART" id="SM00387">
    <property type="entry name" value="HATPase_c"/>
    <property type="match status" value="1"/>
</dbReference>
<dbReference type="PANTHER" id="PTHR43065:SF42">
    <property type="entry name" value="TWO-COMPONENT SENSOR PPRA"/>
    <property type="match status" value="1"/>
</dbReference>
<dbReference type="CDD" id="cd00082">
    <property type="entry name" value="HisKA"/>
    <property type="match status" value="1"/>
</dbReference>
<keyword evidence="6" id="KW-0808">Transferase</keyword>
<keyword evidence="7" id="KW-1185">Reference proteome</keyword>
<keyword evidence="3" id="KW-0597">Phosphoprotein</keyword>
<dbReference type="PRINTS" id="PR00344">
    <property type="entry name" value="BCTRLSENSOR"/>
</dbReference>
<dbReference type="Gene3D" id="1.10.287.130">
    <property type="match status" value="1"/>
</dbReference>
<reference evidence="6 7" key="1">
    <citation type="journal article" date="2011" name="J. Bacteriol.">
        <title>Complete genome sequence of Algoriphagus sp. PR1, bacterial prey of a colony-forming choanoflagellate.</title>
        <authorList>
            <person name="Alegado R.A."/>
            <person name="Ferriera S."/>
            <person name="Nusbaum C."/>
            <person name="Young S.K."/>
            <person name="Zeng Q."/>
            <person name="Imamovic A."/>
            <person name="Fairclough S.R."/>
            <person name="King N."/>
        </authorList>
    </citation>
    <scope>NUCLEOTIDE SEQUENCE [LARGE SCALE GENOMIC DNA]</scope>
    <source>
        <strain evidence="6 7">PR1</strain>
    </source>
</reference>
<sequence>MKGEDRLKAEIEQLHRTLEEQEAELESKNRELEIEAALERVRNRTLVMKDSAELNETVSVFFQQFDFLELLPKEARTYFSHVDTNTDTVKVWMTHADGRVMSGSHFTPLNQSAQLKAFYSKWKKDRGTINIRIYQEEDLANYMAFLATLPHVAKDEDYQKLFKSPPDQIVMTDAGFLQGFLGIMSFEPLKKEAIEILSRFAKAFEFTYTRFLDLKKAEAQAREAQIEAALERVRSLTMAMHTSEDVGKCIVRMFDELTALGLSKNARTGIGIFNQENENMEVWTASRNQKDEFKIDIGILDMTLHPLLVEARKSWKSKTPFHQYILEGDDVERYFTAINSSPNYHAQVHKKHLTERVYHYDFVFNHGILFSFTDAPLPEEQLQIFQKFSALFNQTYTRYLDLQRAEAQAREAQIEAALERVRARTMAMHKSEELGEVAAVLFDQFEALGATPERLNIGIVREEERNIEWWSTEQGGKQIDHLFKGTIDEPTTISKVFSGWKAGKKSIEIDLSGQELKEWISYLQKELGLPFDKKFQRDRRVHFACCYSHGMLLVSTPKPLPEDAKVLLQRFTNVFEQTYTRFLDLLKAEAQAHEAQIEAALERIRSASMAMHKSEELPQVALTFLTQIEELAIPVLGVALSEINTETNTCITYFADNTTESQNRELIISKEFEINEFWMADESVKLMKSGKKIFTLTAEGERLELWINWIDKIFSKKRAERLRSANLEKVFFHSYQFHEYSSILFSSLKPLSEEYRSVIQRLVSTFKLSYLRFLDLKKAEQQAREAQIEAALERIRSRSMAMHKTSELSEVILVLFKQFEHLNLVVDTCYIDIFDENNQAFNLWIGASTAIYPKLVRLPYFDHPIHQLNKDARENGIEFFTFDEDKKSKKVYFDHFYPNAQGIDVPEDRKELIAQGIGMTGSTTLGIHSGITMFNYQKIMYSEEENNILKRMNKVFQQTYTRFLDLKKAENQAREAQIEAALERVRSRSMAMQHSSELNIILAKVFEELKNLELQMERAVIWIYYPENRSVRWWAANPEAESGSESFFIANQNDPVYDEYWKAWEERRTKYLYILEGDYKENWTEILFNKTELGRLPEIVKAAMVKPEKLYLYNTFNDFGVLFISCLEPLSDDKFTILERFGKVFDQSFTRFKDIKQAEIREKEAIRQSALDRVRAEIASMRNTEDLQRITPLIWRELLTLGVPFFRCGLMIVDEKEEKVRFYLSTPDGSPLAALHLDFESNDISSNGVKHWRKQQPYIAHWNREEFLAFTKTMLAQQQIKNATTYQGGEEPPESLTLQFIPFPQGMLYVGSVEDLSPAQIDLVQNLADAFSVAYARYEDFKQLEDAKSQIEHTLTELKSTQAQLIQSEKMASLGELTAGIAHEIQNPLNFVNNFSEVSGELVDEMNEELEKGDIEEAKFIGKDLKENLAKINLHGKRADAIVKGMLEHSRANKGEKAPTDLNALVDEFVRLSFHGLRAKDKSFNSDFKLELDPDLPKVNVVASDIGRVILNLVNNAFYAVDEKAKSSSQPSRNIGTGSEGGEVYRPLVTVKTTVAKSPLGDLGVELSVQDNGKGIPESIKDKILQPFFTTKPTGQGTGLGLSLSYDIVKAHGGALEIESAFATGARFIIYLPLSSTT</sequence>
<dbReference type="InterPro" id="IPR003661">
    <property type="entry name" value="HisK_dim/P_dom"/>
</dbReference>
<dbReference type="GO" id="GO:0000155">
    <property type="term" value="F:phosphorelay sensor kinase activity"/>
    <property type="evidence" value="ECO:0007669"/>
    <property type="project" value="InterPro"/>
</dbReference>
<name>A3HV44_9BACT</name>
<dbReference type="SMART" id="SM00388">
    <property type="entry name" value="HisKA"/>
    <property type="match status" value="1"/>
</dbReference>
<evidence type="ECO:0000256" key="3">
    <source>
        <dbReference type="ARBA" id="ARBA00022553"/>
    </source>
</evidence>
<dbReference type="InterPro" id="IPR036890">
    <property type="entry name" value="HATPase_C_sf"/>
</dbReference>
<dbReference type="EC" id="2.7.13.3" evidence="2"/>
<protein>
    <recommendedName>
        <fullName evidence="2">histidine kinase</fullName>
        <ecNumber evidence="2">2.7.13.3</ecNumber>
    </recommendedName>
</protein>
<evidence type="ECO:0000259" key="5">
    <source>
        <dbReference type="PROSITE" id="PS50109"/>
    </source>
</evidence>
<dbReference type="SUPFAM" id="SSF55874">
    <property type="entry name" value="ATPase domain of HSP90 chaperone/DNA topoisomerase II/histidine kinase"/>
    <property type="match status" value="1"/>
</dbReference>
<comment type="caution">
    <text evidence="6">The sequence shown here is derived from an EMBL/GenBank/DDBJ whole genome shotgun (WGS) entry which is preliminary data.</text>
</comment>
<feature type="coiled-coil region" evidence="4">
    <location>
        <begin position="583"/>
        <end position="610"/>
    </location>
</feature>
<dbReference type="Pfam" id="PF02518">
    <property type="entry name" value="HATPase_c"/>
    <property type="match status" value="1"/>
</dbReference>
<dbReference type="HOGENOM" id="CLU_242924_0_0_10"/>
<dbReference type="Gene3D" id="3.30.565.10">
    <property type="entry name" value="Histidine kinase-like ATPase, C-terminal domain"/>
    <property type="match status" value="1"/>
</dbReference>
<dbReference type="InterPro" id="IPR036097">
    <property type="entry name" value="HisK_dim/P_sf"/>
</dbReference>
<gene>
    <name evidence="6" type="ORF">ALPR1_02205</name>
</gene>
<keyword evidence="4" id="KW-0175">Coiled coil</keyword>
<dbReference type="InterPro" id="IPR004358">
    <property type="entry name" value="Sig_transdc_His_kin-like_C"/>
</dbReference>
<dbReference type="PANTHER" id="PTHR43065">
    <property type="entry name" value="SENSOR HISTIDINE KINASE"/>
    <property type="match status" value="1"/>
</dbReference>
<comment type="catalytic activity">
    <reaction evidence="1">
        <text>ATP + protein L-histidine = ADP + protein N-phospho-L-histidine.</text>
        <dbReference type="EC" id="2.7.13.3"/>
    </reaction>
</comment>
<dbReference type="InterPro" id="IPR005467">
    <property type="entry name" value="His_kinase_dom"/>
</dbReference>
<evidence type="ECO:0000313" key="7">
    <source>
        <dbReference type="Proteomes" id="UP000003919"/>
    </source>
</evidence>
<dbReference type="SUPFAM" id="SSF47384">
    <property type="entry name" value="Homodimeric domain of signal transducing histidine kinase"/>
    <property type="match status" value="1"/>
</dbReference>